<feature type="domain" description="Conserved oligomeric complex COG6 N-terminal" evidence="11">
    <location>
        <begin position="64"/>
        <end position="168"/>
    </location>
</feature>
<dbReference type="Proteomes" id="UP000019132">
    <property type="component" value="Unassembled WGS sequence"/>
</dbReference>
<keyword evidence="10" id="KW-0175">Coiled coil</keyword>
<dbReference type="GO" id="GO:0017119">
    <property type="term" value="C:Golgi transport complex"/>
    <property type="evidence" value="ECO:0007669"/>
    <property type="project" value="UniProtKB-UniRule"/>
</dbReference>
<evidence type="ECO:0000256" key="3">
    <source>
        <dbReference type="ARBA" id="ARBA00020973"/>
    </source>
</evidence>
<dbReference type="Pfam" id="PF06419">
    <property type="entry name" value="COG6_N"/>
    <property type="match status" value="1"/>
</dbReference>
<evidence type="ECO:0000259" key="11">
    <source>
        <dbReference type="Pfam" id="PF06419"/>
    </source>
</evidence>
<comment type="similarity">
    <text evidence="2 9">Belongs to the COG6 family.</text>
</comment>
<name>K3X0D2_GLOUD</name>
<evidence type="ECO:0000313" key="14">
    <source>
        <dbReference type="Proteomes" id="UP000019132"/>
    </source>
</evidence>
<keyword evidence="7 9" id="KW-0472">Membrane</keyword>
<evidence type="ECO:0000256" key="2">
    <source>
        <dbReference type="ARBA" id="ARBA00011023"/>
    </source>
</evidence>
<dbReference type="PANTHER" id="PTHR21506">
    <property type="entry name" value="COMPONENT OF OLIGOMERIC GOLGI COMPLEX 6"/>
    <property type="match status" value="1"/>
</dbReference>
<keyword evidence="14" id="KW-1185">Reference proteome</keyword>
<comment type="subcellular location">
    <subcellularLocation>
        <location evidence="1 9">Golgi apparatus membrane</location>
        <topology evidence="1 9">Peripheral membrane protein</topology>
    </subcellularLocation>
</comment>
<keyword evidence="5 9" id="KW-0653">Protein transport</keyword>
<dbReference type="InterPro" id="IPR048368">
    <property type="entry name" value="COG6_N"/>
</dbReference>
<dbReference type="OMA" id="HSCLDFF"/>
<evidence type="ECO:0000256" key="9">
    <source>
        <dbReference type="RuleBase" id="RU365075"/>
    </source>
</evidence>
<dbReference type="InParanoid" id="K3X0D2"/>
<evidence type="ECO:0000256" key="1">
    <source>
        <dbReference type="ARBA" id="ARBA00004395"/>
    </source>
</evidence>
<dbReference type="InterPro" id="IPR010490">
    <property type="entry name" value="COG6"/>
</dbReference>
<dbReference type="InterPro" id="IPR048369">
    <property type="entry name" value="COG6_C"/>
</dbReference>
<dbReference type="PANTHER" id="PTHR21506:SF0">
    <property type="entry name" value="CONSERVED OLIGOMERIC GOLGI COMPLEX SUBUNIT 6"/>
    <property type="match status" value="1"/>
</dbReference>
<evidence type="ECO:0000256" key="10">
    <source>
        <dbReference type="SAM" id="Coils"/>
    </source>
</evidence>
<proteinExistence type="inferred from homology"/>
<reference evidence="14" key="1">
    <citation type="journal article" date="2010" name="Genome Biol.">
        <title>Genome sequence of the necrotrophic plant pathogen Pythium ultimum reveals original pathogenicity mechanisms and effector repertoire.</title>
        <authorList>
            <person name="Levesque C.A."/>
            <person name="Brouwer H."/>
            <person name="Cano L."/>
            <person name="Hamilton J.P."/>
            <person name="Holt C."/>
            <person name="Huitema E."/>
            <person name="Raffaele S."/>
            <person name="Robideau G.P."/>
            <person name="Thines M."/>
            <person name="Win J."/>
            <person name="Zerillo M.M."/>
            <person name="Beakes G.W."/>
            <person name="Boore J.L."/>
            <person name="Busam D."/>
            <person name="Dumas B."/>
            <person name="Ferriera S."/>
            <person name="Fuerstenberg S.I."/>
            <person name="Gachon C.M."/>
            <person name="Gaulin E."/>
            <person name="Govers F."/>
            <person name="Grenville-Briggs L."/>
            <person name="Horner N."/>
            <person name="Hostetler J."/>
            <person name="Jiang R.H."/>
            <person name="Johnson J."/>
            <person name="Krajaejun T."/>
            <person name="Lin H."/>
            <person name="Meijer H.J."/>
            <person name="Moore B."/>
            <person name="Morris P."/>
            <person name="Phuntmart V."/>
            <person name="Puiu D."/>
            <person name="Shetty J."/>
            <person name="Stajich J.E."/>
            <person name="Tripathy S."/>
            <person name="Wawra S."/>
            <person name="van West P."/>
            <person name="Whitty B.R."/>
            <person name="Coutinho P.M."/>
            <person name="Henrissat B."/>
            <person name="Martin F."/>
            <person name="Thomas P.D."/>
            <person name="Tyler B.M."/>
            <person name="De Vries R.P."/>
            <person name="Kamoun S."/>
            <person name="Yandell M."/>
            <person name="Tisserat N."/>
            <person name="Buell C.R."/>
        </authorList>
    </citation>
    <scope>NUCLEOTIDE SEQUENCE</scope>
    <source>
        <strain evidence="14">DAOM:BR144</strain>
    </source>
</reference>
<evidence type="ECO:0000256" key="6">
    <source>
        <dbReference type="ARBA" id="ARBA00023034"/>
    </source>
</evidence>
<reference evidence="14" key="2">
    <citation type="submission" date="2010-04" db="EMBL/GenBank/DDBJ databases">
        <authorList>
            <person name="Buell R."/>
            <person name="Hamilton J."/>
            <person name="Hostetler J."/>
        </authorList>
    </citation>
    <scope>NUCLEOTIDE SEQUENCE [LARGE SCALE GENOMIC DNA]</scope>
    <source>
        <strain evidence="14">DAOM:BR144</strain>
    </source>
</reference>
<evidence type="ECO:0000256" key="7">
    <source>
        <dbReference type="ARBA" id="ARBA00023136"/>
    </source>
</evidence>
<comment type="function">
    <text evidence="9">Required for normal Golgi function.</text>
</comment>
<dbReference type="GO" id="GO:0000139">
    <property type="term" value="C:Golgi membrane"/>
    <property type="evidence" value="ECO:0007669"/>
    <property type="project" value="UniProtKB-SubCell"/>
</dbReference>
<dbReference type="AlphaFoldDB" id="K3X0D2"/>
<dbReference type="EnsemblProtists" id="PYU1_T010681">
    <property type="protein sequence ID" value="PYU1_T010681"/>
    <property type="gene ID" value="PYU1_G010658"/>
</dbReference>
<dbReference type="GO" id="GO:0015031">
    <property type="term" value="P:protein transport"/>
    <property type="evidence" value="ECO:0007669"/>
    <property type="project" value="UniProtKB-KW"/>
</dbReference>
<feature type="coiled-coil region" evidence="10">
    <location>
        <begin position="118"/>
        <end position="152"/>
    </location>
</feature>
<dbReference type="eggNOG" id="KOG3758">
    <property type="taxonomic scope" value="Eukaryota"/>
</dbReference>
<sequence>MATAAALPANALQARVQKLLSSRAEIESTKALLHTLVVSDASAARASGSSPAAPIVAIDVTSSLADLRKNLRTSLEEKQFALAESVLQGLGSTLAKISLLKDNVESLDAKCTQIQQFLETTKRETQQVQAEAALLSEKKERMQHELEEIREFLGRYQLTEQETQGLHTKSLSDDHVHGFLGIMERVQQVKADCRALVAAGDVNCALELLDAVGKYQELGFERLYQWTSKKCSEMDGEPSNQLHRAIALLRERVEFYNYCKECVTASRRSVIVRRFIVALTRGGPNGIPRPIEMHAHDPVRYCGDMLAWVHQAIATENEFFRVLFDGDLEYIPEVNQESEGEEGKLFAPTSTPAAASMVGKAFEGVARPLQVRIEQTLSSPHGIVIAYKLVLLLAFYHHKFGTLVRHSGIAKALEHCRDASNHAFHQQLRQLVDTVASSAQDYSTNLSATHATMDASQRLTALLEVFQTSLLPDNEKEDDLTPLFDGILPAVAQMCARSIEGLDAIDALVFQINNLSCIQVPLAKFPEAAKWHQSIGADISRWLRELSELETKSVLERCNASSLLHSIQHFQTSETTTTAASDAPGLDGATISSVMDLFCNVLQTLIFPQLDQIAQPDLRDSARSLTVTQLAATYAFIYDFVSDPKHGYTPSRRASGAPTSRNVVVLAHTPQEVRTVLEID</sequence>
<accession>K3X0D2</accession>
<comment type="subunit">
    <text evidence="9">Component of the conserved oligomeric Golgi complex.</text>
</comment>
<keyword evidence="6 9" id="KW-0333">Golgi apparatus</keyword>
<dbReference type="STRING" id="431595.K3X0D2"/>
<dbReference type="SMART" id="SM01087">
    <property type="entry name" value="COG6"/>
    <property type="match status" value="1"/>
</dbReference>
<evidence type="ECO:0000259" key="12">
    <source>
        <dbReference type="Pfam" id="PF20653"/>
    </source>
</evidence>
<dbReference type="HOGENOM" id="CLU_011361_1_1_1"/>
<protein>
    <recommendedName>
        <fullName evidence="3 9">Conserved oligomeric Golgi complex subunit 6</fullName>
        <shortName evidence="9">COG complex subunit 6</shortName>
    </recommendedName>
    <alternativeName>
        <fullName evidence="8 9">Component of oligomeric Golgi complex 6</fullName>
    </alternativeName>
</protein>
<evidence type="ECO:0000256" key="8">
    <source>
        <dbReference type="ARBA" id="ARBA00031348"/>
    </source>
</evidence>
<feature type="domain" description="Conserved Oligomeric Golgi complex subunit 6 C-terminal" evidence="12">
    <location>
        <begin position="204"/>
        <end position="677"/>
    </location>
</feature>
<dbReference type="GO" id="GO:0006891">
    <property type="term" value="P:intra-Golgi vesicle-mediated transport"/>
    <property type="evidence" value="ECO:0007669"/>
    <property type="project" value="UniProtKB-UniRule"/>
</dbReference>
<reference evidence="13" key="3">
    <citation type="submission" date="2015-02" db="UniProtKB">
        <authorList>
            <consortium name="EnsemblProtists"/>
        </authorList>
    </citation>
    <scope>IDENTIFICATION</scope>
    <source>
        <strain evidence="13">DAOM BR144</strain>
    </source>
</reference>
<organism evidence="13 14">
    <name type="scientific">Globisporangium ultimum (strain ATCC 200006 / CBS 805.95 / DAOM BR144)</name>
    <name type="common">Pythium ultimum</name>
    <dbReference type="NCBI Taxonomy" id="431595"/>
    <lineage>
        <taxon>Eukaryota</taxon>
        <taxon>Sar</taxon>
        <taxon>Stramenopiles</taxon>
        <taxon>Oomycota</taxon>
        <taxon>Peronosporomycetes</taxon>
        <taxon>Pythiales</taxon>
        <taxon>Pythiaceae</taxon>
        <taxon>Globisporangium</taxon>
    </lineage>
</organism>
<keyword evidence="4 9" id="KW-0813">Transport</keyword>
<evidence type="ECO:0000256" key="5">
    <source>
        <dbReference type="ARBA" id="ARBA00022927"/>
    </source>
</evidence>
<dbReference type="VEuPathDB" id="FungiDB:PYU1_G010658"/>
<evidence type="ECO:0000256" key="4">
    <source>
        <dbReference type="ARBA" id="ARBA00022448"/>
    </source>
</evidence>
<dbReference type="EMBL" id="GL376592">
    <property type="status" value="NOT_ANNOTATED_CDS"/>
    <property type="molecule type" value="Genomic_DNA"/>
</dbReference>
<evidence type="ECO:0000313" key="13">
    <source>
        <dbReference type="EnsemblProtists" id="PYU1_T010681"/>
    </source>
</evidence>
<dbReference type="Pfam" id="PF20653">
    <property type="entry name" value="COG6_C"/>
    <property type="match status" value="1"/>
</dbReference>